<keyword evidence="10 11" id="KW-0472">Membrane</keyword>
<dbReference type="AlphaFoldDB" id="A0AAU9WYF4"/>
<keyword evidence="7" id="KW-0249">Electron transport</keyword>
<evidence type="ECO:0000256" key="10">
    <source>
        <dbReference type="ARBA" id="ARBA00023136"/>
    </source>
</evidence>
<evidence type="ECO:0000256" key="11">
    <source>
        <dbReference type="SAM" id="Phobius"/>
    </source>
</evidence>
<dbReference type="GO" id="GO:0016491">
    <property type="term" value="F:oxidoreductase activity"/>
    <property type="evidence" value="ECO:0007669"/>
    <property type="project" value="InterPro"/>
</dbReference>
<evidence type="ECO:0000256" key="9">
    <source>
        <dbReference type="ARBA" id="ARBA00023004"/>
    </source>
</evidence>
<keyword evidence="3" id="KW-0813">Transport</keyword>
<keyword evidence="4" id="KW-0349">Heme</keyword>
<proteinExistence type="predicted"/>
<evidence type="ECO:0000256" key="4">
    <source>
        <dbReference type="ARBA" id="ARBA00022617"/>
    </source>
</evidence>
<feature type="transmembrane region" description="Helical" evidence="11">
    <location>
        <begin position="126"/>
        <end position="151"/>
    </location>
</feature>
<evidence type="ECO:0000256" key="2">
    <source>
        <dbReference type="ARBA" id="ARBA00004141"/>
    </source>
</evidence>
<keyword evidence="9" id="KW-0408">Iron</keyword>
<evidence type="ECO:0000256" key="8">
    <source>
        <dbReference type="ARBA" id="ARBA00022989"/>
    </source>
</evidence>
<dbReference type="FunFam" id="1.20.120.1770:FF:000001">
    <property type="entry name" value="Cytochrome b reductase 1"/>
    <property type="match status" value="1"/>
</dbReference>
<gene>
    <name evidence="13" type="ORF">PMEA_00014308</name>
</gene>
<dbReference type="Proteomes" id="UP001159428">
    <property type="component" value="Unassembled WGS sequence"/>
</dbReference>
<evidence type="ECO:0000256" key="6">
    <source>
        <dbReference type="ARBA" id="ARBA00022723"/>
    </source>
</evidence>
<comment type="caution">
    <text evidence="13">The sequence shown here is derived from an EMBL/GenBank/DDBJ whole genome shotgun (WGS) entry which is preliminary data.</text>
</comment>
<accession>A0AAU9WYF4</accession>
<dbReference type="InterPro" id="IPR043205">
    <property type="entry name" value="CYB561/CYBRD1-like"/>
</dbReference>
<dbReference type="SMART" id="SM00665">
    <property type="entry name" value="B561"/>
    <property type="match status" value="1"/>
</dbReference>
<sequence>MAPGDQHRTSSMRSIIVFSLSVGAVIILGMLAVALTGTWTVKYLGGFAWDGTAHEFNYHPLCMVISMVFLYSEAMIVFRVLSHQNKFYVKLVHFGLQLVAFGIAVWGVKAVFDFHNHMGYPNLYSVHSWCGLSTIILFGCQILAGFVSFLFPKLPDGLRAAYLKVHVFFGVFIFMMAIGSCLLGVNEKLSFNPNYSKLPPVGKLGNSLSVTLILLAVTVMFVVTNSAFKKVNTGEERVSLIDENLASA</sequence>
<feature type="transmembrane region" description="Helical" evidence="11">
    <location>
        <begin position="15"/>
        <end position="38"/>
    </location>
</feature>
<keyword evidence="5 11" id="KW-0812">Transmembrane</keyword>
<dbReference type="PROSITE" id="PS50939">
    <property type="entry name" value="CYTOCHROME_B561"/>
    <property type="match status" value="1"/>
</dbReference>
<organism evidence="13 14">
    <name type="scientific">Pocillopora meandrina</name>
    <dbReference type="NCBI Taxonomy" id="46732"/>
    <lineage>
        <taxon>Eukaryota</taxon>
        <taxon>Metazoa</taxon>
        <taxon>Cnidaria</taxon>
        <taxon>Anthozoa</taxon>
        <taxon>Hexacorallia</taxon>
        <taxon>Scleractinia</taxon>
        <taxon>Astrocoeniina</taxon>
        <taxon>Pocilloporidae</taxon>
        <taxon>Pocillopora</taxon>
    </lineage>
</organism>
<protein>
    <recommendedName>
        <fullName evidence="12">Cytochrome b561 domain-containing protein</fullName>
    </recommendedName>
</protein>
<feature type="domain" description="Cytochrome b561" evidence="12">
    <location>
        <begin position="24"/>
        <end position="224"/>
    </location>
</feature>
<evidence type="ECO:0000256" key="7">
    <source>
        <dbReference type="ARBA" id="ARBA00022982"/>
    </source>
</evidence>
<evidence type="ECO:0000313" key="14">
    <source>
        <dbReference type="Proteomes" id="UP001159428"/>
    </source>
</evidence>
<dbReference type="PANTHER" id="PTHR10106:SF0">
    <property type="entry name" value="LD36721P"/>
    <property type="match status" value="1"/>
</dbReference>
<dbReference type="EMBL" id="CALNXJ010000025">
    <property type="protein sequence ID" value="CAH3130725.1"/>
    <property type="molecule type" value="Genomic_DNA"/>
</dbReference>
<feature type="transmembrane region" description="Helical" evidence="11">
    <location>
        <begin position="58"/>
        <end position="80"/>
    </location>
</feature>
<feature type="transmembrane region" description="Helical" evidence="11">
    <location>
        <begin position="87"/>
        <end position="106"/>
    </location>
</feature>
<evidence type="ECO:0000256" key="3">
    <source>
        <dbReference type="ARBA" id="ARBA00022448"/>
    </source>
</evidence>
<dbReference type="GO" id="GO:0046872">
    <property type="term" value="F:metal ion binding"/>
    <property type="evidence" value="ECO:0007669"/>
    <property type="project" value="UniProtKB-KW"/>
</dbReference>
<keyword evidence="14" id="KW-1185">Reference proteome</keyword>
<dbReference type="Gene3D" id="1.20.120.1770">
    <property type="match status" value="1"/>
</dbReference>
<keyword evidence="8 11" id="KW-1133">Transmembrane helix</keyword>
<evidence type="ECO:0000259" key="12">
    <source>
        <dbReference type="PROSITE" id="PS50939"/>
    </source>
</evidence>
<dbReference type="PANTHER" id="PTHR10106">
    <property type="entry name" value="CYTOCHROME B561-RELATED"/>
    <property type="match status" value="1"/>
</dbReference>
<evidence type="ECO:0000256" key="1">
    <source>
        <dbReference type="ARBA" id="ARBA00001970"/>
    </source>
</evidence>
<feature type="transmembrane region" description="Helical" evidence="11">
    <location>
        <begin position="205"/>
        <end position="228"/>
    </location>
</feature>
<evidence type="ECO:0000313" key="13">
    <source>
        <dbReference type="EMBL" id="CAH3130725.1"/>
    </source>
</evidence>
<dbReference type="GO" id="GO:0016020">
    <property type="term" value="C:membrane"/>
    <property type="evidence" value="ECO:0007669"/>
    <property type="project" value="UniProtKB-SubCell"/>
</dbReference>
<feature type="transmembrane region" description="Helical" evidence="11">
    <location>
        <begin position="163"/>
        <end position="185"/>
    </location>
</feature>
<comment type="cofactor">
    <cofactor evidence="1">
        <name>heme b</name>
        <dbReference type="ChEBI" id="CHEBI:60344"/>
    </cofactor>
</comment>
<evidence type="ECO:0000256" key="5">
    <source>
        <dbReference type="ARBA" id="ARBA00022692"/>
    </source>
</evidence>
<name>A0AAU9WYF4_9CNID</name>
<dbReference type="InterPro" id="IPR006593">
    <property type="entry name" value="Cyt_b561/ferric_Rdtase_TM"/>
</dbReference>
<keyword evidence="6" id="KW-0479">Metal-binding</keyword>
<reference evidence="13 14" key="1">
    <citation type="submission" date="2022-05" db="EMBL/GenBank/DDBJ databases">
        <authorList>
            <consortium name="Genoscope - CEA"/>
            <person name="William W."/>
        </authorList>
    </citation>
    <scope>NUCLEOTIDE SEQUENCE [LARGE SCALE GENOMIC DNA]</scope>
</reference>
<dbReference type="Pfam" id="PF03188">
    <property type="entry name" value="Cytochrom_B561"/>
    <property type="match status" value="1"/>
</dbReference>
<comment type="subcellular location">
    <subcellularLocation>
        <location evidence="2">Membrane</location>
        <topology evidence="2">Multi-pass membrane protein</topology>
    </subcellularLocation>
</comment>